<evidence type="ECO:0000256" key="3">
    <source>
        <dbReference type="ARBA" id="ARBA00022898"/>
    </source>
</evidence>
<gene>
    <name evidence="8" type="ORF">GMORB2_7239</name>
</gene>
<dbReference type="SUPFAM" id="SSF53383">
    <property type="entry name" value="PLP-dependent transferases"/>
    <property type="match status" value="1"/>
</dbReference>
<accession>A0A9P4YTH2</accession>
<dbReference type="InterPro" id="IPR001597">
    <property type="entry name" value="ArAA_b-elim_lyase/Thr_aldolase"/>
</dbReference>
<dbReference type="GO" id="GO:0008732">
    <property type="term" value="F:L-allo-threonine aldolase activity"/>
    <property type="evidence" value="ECO:0007669"/>
    <property type="project" value="TreeGrafter"/>
</dbReference>
<reference evidence="8" key="1">
    <citation type="submission" date="2020-03" db="EMBL/GenBank/DDBJ databases">
        <title>Site-based positive gene gene selection in Geosmithia morbida across the United States reveals a broad range of putative effectors and factors for local host and environmental adapation.</title>
        <authorList>
            <person name="Onufrak A."/>
            <person name="Murdoch R.W."/>
            <person name="Gazis R."/>
            <person name="Huff M."/>
            <person name="Staton M."/>
            <person name="Klingeman W."/>
            <person name="Hadziabdic D."/>
        </authorList>
    </citation>
    <scope>NUCLEOTIDE SEQUENCE</scope>
    <source>
        <strain evidence="8">1262</strain>
    </source>
</reference>
<evidence type="ECO:0000256" key="6">
    <source>
        <dbReference type="SAM" id="MobiDB-lite"/>
    </source>
</evidence>
<evidence type="ECO:0000259" key="7">
    <source>
        <dbReference type="Pfam" id="PF01212"/>
    </source>
</evidence>
<dbReference type="PANTHER" id="PTHR48097">
    <property type="entry name" value="L-THREONINE ALDOLASE-RELATED"/>
    <property type="match status" value="1"/>
</dbReference>
<dbReference type="GeneID" id="55973462"/>
<evidence type="ECO:0000256" key="5">
    <source>
        <dbReference type="PIRSR" id="PIRSR017617-1"/>
    </source>
</evidence>
<evidence type="ECO:0000256" key="4">
    <source>
        <dbReference type="ARBA" id="ARBA00023239"/>
    </source>
</evidence>
<dbReference type="EMBL" id="JAANYQ010000009">
    <property type="protein sequence ID" value="KAF4122247.1"/>
    <property type="molecule type" value="Genomic_DNA"/>
</dbReference>
<feature type="modified residue" description="N6-(pyridoxal phosphate)lysine" evidence="5">
    <location>
        <position position="208"/>
    </location>
</feature>
<dbReference type="RefSeq" id="XP_035320899.1">
    <property type="nucleotide sequence ID" value="XM_035469204.1"/>
</dbReference>
<dbReference type="Pfam" id="PF01212">
    <property type="entry name" value="Beta_elim_lyase"/>
    <property type="match status" value="1"/>
</dbReference>
<evidence type="ECO:0000256" key="1">
    <source>
        <dbReference type="ARBA" id="ARBA00001933"/>
    </source>
</evidence>
<dbReference type="CDD" id="cd06502">
    <property type="entry name" value="TA_like"/>
    <property type="match status" value="1"/>
</dbReference>
<dbReference type="GO" id="GO:0006545">
    <property type="term" value="P:glycine biosynthetic process"/>
    <property type="evidence" value="ECO:0007669"/>
    <property type="project" value="TreeGrafter"/>
</dbReference>
<dbReference type="InterPro" id="IPR023603">
    <property type="entry name" value="Low_specificity_L-TA-like"/>
</dbReference>
<evidence type="ECO:0000313" key="9">
    <source>
        <dbReference type="Proteomes" id="UP000749293"/>
    </source>
</evidence>
<organism evidence="8 9">
    <name type="scientific">Geosmithia morbida</name>
    <dbReference type="NCBI Taxonomy" id="1094350"/>
    <lineage>
        <taxon>Eukaryota</taxon>
        <taxon>Fungi</taxon>
        <taxon>Dikarya</taxon>
        <taxon>Ascomycota</taxon>
        <taxon>Pezizomycotina</taxon>
        <taxon>Sordariomycetes</taxon>
        <taxon>Hypocreomycetidae</taxon>
        <taxon>Hypocreales</taxon>
        <taxon>Bionectriaceae</taxon>
        <taxon>Geosmithia</taxon>
    </lineage>
</organism>
<dbReference type="Gene3D" id="3.90.1150.10">
    <property type="entry name" value="Aspartate Aminotransferase, domain 1"/>
    <property type="match status" value="1"/>
</dbReference>
<evidence type="ECO:0000313" key="8">
    <source>
        <dbReference type="EMBL" id="KAF4122247.1"/>
    </source>
</evidence>
<evidence type="ECO:0000256" key="2">
    <source>
        <dbReference type="ARBA" id="ARBA00006966"/>
    </source>
</evidence>
<dbReference type="OrthoDB" id="10261951at2759"/>
<comment type="caution">
    <text evidence="8">The sequence shown here is derived from an EMBL/GenBank/DDBJ whole genome shotgun (WGS) entry which is preliminary data.</text>
</comment>
<dbReference type="AlphaFoldDB" id="A0A9P4YTH2"/>
<dbReference type="PIRSF" id="PIRSF017617">
    <property type="entry name" value="Thr_aldolase"/>
    <property type="match status" value="1"/>
</dbReference>
<sequence length="366" mass="39474">MPESTQSRAANDFRSDTFTTPTPAMLEAMANATFGDDVFGEDETTNGFQDDISRLTGMEDALFMLSGTMGNQIGVRIHLAQPPHSILCDHRAHVYASEGSGLAVLSQAMVMPVHPKNGLYLTAEDVERSAILGDDIHIAPTKVICLELTIGGVLTPLEEIEAIAKFARANGIKIHCDGARLWNASAASGHSLSDYCQYFDSVSMCVSKGLGAPVGGVLASTKSGIRQARWLRKQQGGGIRQAGVLTAAARVALEQVWPTMKETHQKAKRLESDLAKLGVVPQLPVDTNFFFIDAEKSAINMPVLLEKCKKHGVKLEGQRIALHHQITNESIDKLKAAIAEAVDETRSLPKDGTEPTLSRGYLSNTL</sequence>
<dbReference type="Gene3D" id="3.40.640.10">
    <property type="entry name" value="Type I PLP-dependent aspartate aminotransferase-like (Major domain)"/>
    <property type="match status" value="1"/>
</dbReference>
<feature type="domain" description="Aromatic amino acid beta-eliminating lyase/threonine aldolase" evidence="7">
    <location>
        <begin position="12"/>
        <end position="295"/>
    </location>
</feature>
<dbReference type="PANTHER" id="PTHR48097:SF9">
    <property type="entry name" value="L-THREONINE ALDOLASE"/>
    <property type="match status" value="1"/>
</dbReference>
<dbReference type="FunFam" id="3.40.640.10:FF:000030">
    <property type="entry name" value="Low-specificity L-threonine aldolase"/>
    <property type="match status" value="1"/>
</dbReference>
<dbReference type="GO" id="GO:0006567">
    <property type="term" value="P:L-threonine catabolic process"/>
    <property type="evidence" value="ECO:0007669"/>
    <property type="project" value="TreeGrafter"/>
</dbReference>
<dbReference type="InterPro" id="IPR015422">
    <property type="entry name" value="PyrdxlP-dep_Trfase_small"/>
</dbReference>
<dbReference type="InterPro" id="IPR015424">
    <property type="entry name" value="PyrdxlP-dep_Trfase"/>
</dbReference>
<dbReference type="Proteomes" id="UP000749293">
    <property type="component" value="Unassembled WGS sequence"/>
</dbReference>
<dbReference type="InterPro" id="IPR015421">
    <property type="entry name" value="PyrdxlP-dep_Trfase_major"/>
</dbReference>
<protein>
    <submittedName>
        <fullName evidence="8">Threonine aldolase</fullName>
    </submittedName>
</protein>
<dbReference type="GO" id="GO:0005829">
    <property type="term" value="C:cytosol"/>
    <property type="evidence" value="ECO:0007669"/>
    <property type="project" value="TreeGrafter"/>
</dbReference>
<feature type="region of interest" description="Disordered" evidence="6">
    <location>
        <begin position="346"/>
        <end position="366"/>
    </location>
</feature>
<keyword evidence="4" id="KW-0456">Lyase</keyword>
<proteinExistence type="inferred from homology"/>
<keyword evidence="3" id="KW-0663">Pyridoxal phosphate</keyword>
<name>A0A9P4YTH2_9HYPO</name>
<comment type="similarity">
    <text evidence="2">Belongs to the threonine aldolase family.</text>
</comment>
<dbReference type="NCBIfam" id="NF041359">
    <property type="entry name" value="GntG_guanitoxin"/>
    <property type="match status" value="1"/>
</dbReference>
<comment type="cofactor">
    <cofactor evidence="1">
        <name>pyridoxal 5'-phosphate</name>
        <dbReference type="ChEBI" id="CHEBI:597326"/>
    </cofactor>
</comment>
<keyword evidence="9" id="KW-1185">Reference proteome</keyword>